<comment type="caution">
    <text evidence="2">The sequence shown here is derived from an EMBL/GenBank/DDBJ whole genome shotgun (WGS) entry which is preliminary data.</text>
</comment>
<protein>
    <recommendedName>
        <fullName evidence="1">PGM1 C-terminal domain-containing protein</fullName>
    </recommendedName>
</protein>
<evidence type="ECO:0000313" key="2">
    <source>
        <dbReference type="EMBL" id="OWV02909.1"/>
    </source>
</evidence>
<sequence>MIAMAVTGNRRAVVSVQSRECSPELLERLSGSTLFPERPVGAAIVAVVCRGGGSLLYVTAPRMIDADRQVDYFLGLLPQEPVDGRDPRRDRVAVGSLDDSSPRWLSDKLLDATNPAAARLRGRVADFVAAARKAGDEVALSYFEPSRALQDYAADLGVPGDQADAGYIPLGTKSAGRDMFRALGIEVPAGTPECHDVDTLAEAVADLVLAGRRRLVLKLSSTAYGAGMGNATVDLTDVTGTDRAGVVTAVAKRLPGSRLVDGRLGWAEFAGLIPDAGIVAEEFVEADELRSPSFQGRVTPAGAVECVSTHDQVLGGAGLTYVGSSFPADAAYRATVVEYGLRVGRYLVAQGVTTGDYGVDFIAARRGDTFRVLGCELNLRATGTKHGFVMASQLLDTVPDADGRLFTDTPDGRAERVYQASDSITDPSLVGLAPARLIDAVERSPLRYDHTRRTGTVLHMLSALPAYGKFGAVCIGRDAAEAAELMDRTRALSLNVAAQDG</sequence>
<reference evidence="2 3" key="1">
    <citation type="submission" date="2017-03" db="EMBL/GenBank/DDBJ databases">
        <title>Whole genome sequence of Micromonospora wenchangensis, isolated from mangrove soil.</title>
        <authorList>
            <person name="Yang H."/>
        </authorList>
    </citation>
    <scope>NUCLEOTIDE SEQUENCE [LARGE SCALE GENOMIC DNA]</scope>
    <source>
        <strain evidence="2 3">CCTCC AA 2012002</strain>
    </source>
</reference>
<dbReference type="Pfam" id="PF18105">
    <property type="entry name" value="PGM1_C"/>
    <property type="match status" value="1"/>
</dbReference>
<proteinExistence type="predicted"/>
<feature type="domain" description="PGM1 C-terminal" evidence="1">
    <location>
        <begin position="437"/>
        <end position="489"/>
    </location>
</feature>
<dbReference type="InterPro" id="IPR041356">
    <property type="entry name" value="PGM1_C"/>
</dbReference>
<name>A0A246RGI4_9ACTN</name>
<dbReference type="AlphaFoldDB" id="A0A246RGI4"/>
<organism evidence="2 3">
    <name type="scientific">Micromonospora wenchangensis</name>
    <dbReference type="NCBI Taxonomy" id="1185415"/>
    <lineage>
        <taxon>Bacteria</taxon>
        <taxon>Bacillati</taxon>
        <taxon>Actinomycetota</taxon>
        <taxon>Actinomycetes</taxon>
        <taxon>Micromonosporales</taxon>
        <taxon>Micromonosporaceae</taxon>
        <taxon>Micromonospora</taxon>
    </lineage>
</organism>
<dbReference type="Proteomes" id="UP000197174">
    <property type="component" value="Unassembled WGS sequence"/>
</dbReference>
<accession>A0A246RGI4</accession>
<keyword evidence="3" id="KW-1185">Reference proteome</keyword>
<dbReference type="EMBL" id="MZMV01000049">
    <property type="protein sequence ID" value="OWV02909.1"/>
    <property type="molecule type" value="Genomic_DNA"/>
</dbReference>
<gene>
    <name evidence="2" type="ORF">B5D80_24395</name>
</gene>
<evidence type="ECO:0000313" key="3">
    <source>
        <dbReference type="Proteomes" id="UP000197174"/>
    </source>
</evidence>
<evidence type="ECO:0000259" key="1">
    <source>
        <dbReference type="Pfam" id="PF18105"/>
    </source>
</evidence>